<proteinExistence type="predicted"/>
<dbReference type="EMBL" id="CP006704">
    <property type="protein sequence ID" value="AIJ49165.1"/>
    <property type="molecule type" value="Genomic_DNA"/>
</dbReference>
<protein>
    <submittedName>
        <fullName evidence="2">Uncharacterized protein</fullName>
    </submittedName>
</protein>
<evidence type="ECO:0000313" key="2">
    <source>
        <dbReference type="EMBL" id="AIJ49165.1"/>
    </source>
</evidence>
<accession>A0A076PZB2</accession>
<dbReference type="Proteomes" id="UP000028782">
    <property type="component" value="Chromosome"/>
</dbReference>
<organism evidence="2 3">
    <name type="scientific">Comamonas testosteroni TK102</name>
    <dbReference type="NCBI Taxonomy" id="1392005"/>
    <lineage>
        <taxon>Bacteria</taxon>
        <taxon>Pseudomonadati</taxon>
        <taxon>Pseudomonadota</taxon>
        <taxon>Betaproteobacteria</taxon>
        <taxon>Burkholderiales</taxon>
        <taxon>Comamonadaceae</taxon>
        <taxon>Comamonas</taxon>
    </lineage>
</organism>
<dbReference type="KEGG" id="ctes:O987_25477"/>
<name>A0A076PZB2_COMTE</name>
<dbReference type="HOGENOM" id="CLU_2408195_0_0_4"/>
<evidence type="ECO:0000313" key="3">
    <source>
        <dbReference type="Proteomes" id="UP000028782"/>
    </source>
</evidence>
<evidence type="ECO:0000256" key="1">
    <source>
        <dbReference type="SAM" id="MobiDB-lite"/>
    </source>
</evidence>
<reference evidence="2 3" key="1">
    <citation type="journal article" date="2014" name="Genome Announc.">
        <title>Complete Genome Sequence of Polychlorinated Biphenyl Degrader Comamonas testosteroni TK102 (NBRC 109938).</title>
        <authorList>
            <person name="Fukuda K."/>
            <person name="Hosoyama A."/>
            <person name="Tsuchikane K."/>
            <person name="Ohji S."/>
            <person name="Yamazoe A."/>
            <person name="Fujita N."/>
            <person name="Shintani M."/>
            <person name="Kimbara K."/>
        </authorList>
    </citation>
    <scope>NUCLEOTIDE SEQUENCE [LARGE SCALE GENOMIC DNA]</scope>
    <source>
        <strain evidence="2">TK102</strain>
    </source>
</reference>
<sequence>MRMAWGGAAWAREPNNKPRAARAARRPQGREIREWIICSLSKAKACPGAALVARRRAGPEREKFGREIAAAQRAASLLAMSVPAKKSDLASV</sequence>
<feature type="region of interest" description="Disordered" evidence="1">
    <location>
        <begin position="1"/>
        <end position="28"/>
    </location>
</feature>
<dbReference type="AlphaFoldDB" id="A0A076PZB2"/>
<gene>
    <name evidence="2" type="ORF">O987_25477</name>
</gene>